<organism evidence="2 3">
    <name type="scientific">Champsocephalus gunnari</name>
    <name type="common">Mackerel icefish</name>
    <dbReference type="NCBI Taxonomy" id="52237"/>
    <lineage>
        <taxon>Eukaryota</taxon>
        <taxon>Metazoa</taxon>
        <taxon>Chordata</taxon>
        <taxon>Craniata</taxon>
        <taxon>Vertebrata</taxon>
        <taxon>Euteleostomi</taxon>
        <taxon>Actinopterygii</taxon>
        <taxon>Neopterygii</taxon>
        <taxon>Teleostei</taxon>
        <taxon>Neoteleostei</taxon>
        <taxon>Acanthomorphata</taxon>
        <taxon>Eupercaria</taxon>
        <taxon>Perciformes</taxon>
        <taxon>Notothenioidei</taxon>
        <taxon>Channichthyidae</taxon>
        <taxon>Champsocephalus</taxon>
    </lineage>
</organism>
<feature type="region of interest" description="Disordered" evidence="1">
    <location>
        <begin position="78"/>
        <end position="111"/>
    </location>
</feature>
<protein>
    <submittedName>
        <fullName evidence="2">Uncharacterized protein</fullName>
    </submittedName>
</protein>
<comment type="caution">
    <text evidence="2">The sequence shown here is derived from an EMBL/GenBank/DDBJ whole genome shotgun (WGS) entry which is preliminary data.</text>
</comment>
<keyword evidence="3" id="KW-1185">Reference proteome</keyword>
<evidence type="ECO:0000313" key="2">
    <source>
        <dbReference type="EMBL" id="KAK5926435.1"/>
    </source>
</evidence>
<accession>A0AAN8DQH0</accession>
<dbReference type="AlphaFoldDB" id="A0AAN8DQH0"/>
<dbReference type="Proteomes" id="UP001331515">
    <property type="component" value="Unassembled WGS sequence"/>
</dbReference>
<name>A0AAN8DQH0_CHAGU</name>
<dbReference type="EMBL" id="JAURVH010001519">
    <property type="protein sequence ID" value="KAK5926435.1"/>
    <property type="molecule type" value="Genomic_DNA"/>
</dbReference>
<evidence type="ECO:0000256" key="1">
    <source>
        <dbReference type="SAM" id="MobiDB-lite"/>
    </source>
</evidence>
<proteinExistence type="predicted"/>
<sequence>MSFDRHSQCESCLGIEHANAALIPGVACSHCARLPLALRQQRADALAAAAAEDDWHVREEYSGDKAIDFLDQSGGHESDDYVPSIQGSTGDSPIVSPLRTEETDRETGVGPVYDPVIPISANTALPSIGGILLELPEIISKAAAWRNLPVPLAQERSPPDDMSGVFSRVHRVRRDPVWPRFPAIRKYQEGAAADPGAMRSPIGTYVPLTRVEGLTDVGFPTVPPLEPNLTAFFGAKQASSVSGRQPMLAATKDRFVTKQMDRMHQCAFQASAAANNIALLTNSMVEMSEQSKTSMSSGEAEEIGKAASTALTLCAAVAVSQARIAAWATQVHRYLWLQQGNIPEGAGKDLLEAPISPDGLFGPQFHTMVEAGMKSASE</sequence>
<evidence type="ECO:0000313" key="3">
    <source>
        <dbReference type="Proteomes" id="UP001331515"/>
    </source>
</evidence>
<gene>
    <name evidence="2" type="ORF">CgunFtcFv8_022008</name>
</gene>
<reference evidence="2 3" key="1">
    <citation type="journal article" date="2023" name="Mol. Biol. Evol.">
        <title>Genomics of Secondarily Temperate Adaptation in the Only Non-Antarctic Icefish.</title>
        <authorList>
            <person name="Rivera-Colon A.G."/>
            <person name="Rayamajhi N."/>
            <person name="Minhas B.F."/>
            <person name="Madrigal G."/>
            <person name="Bilyk K.T."/>
            <person name="Yoon V."/>
            <person name="Hune M."/>
            <person name="Gregory S."/>
            <person name="Cheng C.H.C."/>
            <person name="Catchen J.M."/>
        </authorList>
    </citation>
    <scope>NUCLEOTIDE SEQUENCE [LARGE SCALE GENOMIC DNA]</scope>
    <source>
        <tissue evidence="2">White muscle</tissue>
    </source>
</reference>